<dbReference type="InterPro" id="IPR011606">
    <property type="entry name" value="Brnchd-chn_aa_trnsp_permease"/>
</dbReference>
<feature type="transmembrane region" description="Helical" evidence="8">
    <location>
        <begin position="150"/>
        <end position="167"/>
    </location>
</feature>
<evidence type="ECO:0000256" key="7">
    <source>
        <dbReference type="ARBA" id="ARBA00023136"/>
    </source>
</evidence>
<dbReference type="AlphaFoldDB" id="A0A0E3V1S0"/>
<gene>
    <name evidence="9" type="ORF">CL55_00013850</name>
</gene>
<keyword evidence="6 8" id="KW-1133">Transmembrane helix</keyword>
<dbReference type="PANTHER" id="PTHR34979:SF1">
    <property type="entry name" value="INNER MEMBRANE PROTEIN YGAZ"/>
    <property type="match status" value="1"/>
</dbReference>
<keyword evidence="3" id="KW-0813">Transport</keyword>
<evidence type="ECO:0000256" key="1">
    <source>
        <dbReference type="ARBA" id="ARBA00004651"/>
    </source>
</evidence>
<feature type="transmembrane region" description="Helical" evidence="8">
    <location>
        <begin position="56"/>
        <end position="76"/>
    </location>
</feature>
<evidence type="ECO:0000313" key="10">
    <source>
        <dbReference type="Proteomes" id="UP000061135"/>
    </source>
</evidence>
<organism evidence="9 10">
    <name type="scientific">Polynucleobacter duraquae</name>
    <dbReference type="NCBI Taxonomy" id="1835254"/>
    <lineage>
        <taxon>Bacteria</taxon>
        <taxon>Pseudomonadati</taxon>
        <taxon>Pseudomonadota</taxon>
        <taxon>Betaproteobacteria</taxon>
        <taxon>Burkholderiales</taxon>
        <taxon>Burkholderiaceae</taxon>
        <taxon>Polynucleobacter</taxon>
    </lineage>
</organism>
<comment type="similarity">
    <text evidence="2">Belongs to the AzlC family.</text>
</comment>
<evidence type="ECO:0000256" key="4">
    <source>
        <dbReference type="ARBA" id="ARBA00022475"/>
    </source>
</evidence>
<dbReference type="STRING" id="1835254.CL55_00013850"/>
<evidence type="ECO:0000256" key="5">
    <source>
        <dbReference type="ARBA" id="ARBA00022692"/>
    </source>
</evidence>
<protein>
    <submittedName>
        <fullName evidence="9">Branched-chain amino acid permease (Azaleucine resistance)</fullName>
    </submittedName>
</protein>
<evidence type="ECO:0000313" key="9">
    <source>
        <dbReference type="EMBL" id="AKD25718.1"/>
    </source>
</evidence>
<feature type="transmembrane region" description="Helical" evidence="8">
    <location>
        <begin position="196"/>
        <end position="212"/>
    </location>
</feature>
<evidence type="ECO:0000256" key="6">
    <source>
        <dbReference type="ARBA" id="ARBA00022989"/>
    </source>
</evidence>
<dbReference type="GO" id="GO:1903785">
    <property type="term" value="P:L-valine transmembrane transport"/>
    <property type="evidence" value="ECO:0007669"/>
    <property type="project" value="TreeGrafter"/>
</dbReference>
<dbReference type="PATRIC" id="fig|576611.7.peg.1407"/>
<keyword evidence="5 8" id="KW-0812">Transmembrane</keyword>
<evidence type="ECO:0000256" key="3">
    <source>
        <dbReference type="ARBA" id="ARBA00022448"/>
    </source>
</evidence>
<name>A0A0E3V1S0_9BURK</name>
<dbReference type="EMBL" id="CP007501">
    <property type="protein sequence ID" value="AKD25718.1"/>
    <property type="molecule type" value="Genomic_DNA"/>
</dbReference>
<dbReference type="KEGG" id="pdq:CL55_00013850"/>
<evidence type="ECO:0000256" key="2">
    <source>
        <dbReference type="ARBA" id="ARBA00010735"/>
    </source>
</evidence>
<proteinExistence type="inferred from homology"/>
<evidence type="ECO:0000256" key="8">
    <source>
        <dbReference type="SAM" id="Phobius"/>
    </source>
</evidence>
<dbReference type="HOGENOM" id="CLU_065777_1_0_4"/>
<accession>A0A0E3V1S0</accession>
<keyword evidence="7 8" id="KW-0472">Membrane</keyword>
<dbReference type="Pfam" id="PF03591">
    <property type="entry name" value="AzlC"/>
    <property type="match status" value="1"/>
</dbReference>
<sequence>MLESSPGIIAWSLVTSISLLGAGLSPVDTFWFNILVYAGSSQLAVMPLIAGDYPFWTVWLTALIVMSRFVIFSAVIQPHFKHYSFWQRMGIGGLNTDMSFAKFIEKFPSPDNSQGSQIELLYFMGMVLAHWFFWQIGALIAIFFGSYIPISWGLGFAGPLALIALIIPAIKHKTAVISALVAACTCVLTINLPYRLTIVCSVITGVMAAVLVDKQSQKKNI</sequence>
<keyword evidence="4" id="KW-1003">Cell membrane</keyword>
<comment type="subcellular location">
    <subcellularLocation>
        <location evidence="1">Cell membrane</location>
        <topology evidence="1">Multi-pass membrane protein</topology>
    </subcellularLocation>
</comment>
<feature type="transmembrane region" description="Helical" evidence="8">
    <location>
        <begin position="6"/>
        <end position="24"/>
    </location>
</feature>
<dbReference type="GO" id="GO:0005886">
    <property type="term" value="C:plasma membrane"/>
    <property type="evidence" value="ECO:0007669"/>
    <property type="project" value="UniProtKB-SubCell"/>
</dbReference>
<feature type="transmembrane region" description="Helical" evidence="8">
    <location>
        <begin position="31"/>
        <end position="50"/>
    </location>
</feature>
<dbReference type="OrthoDB" id="9179311at2"/>
<dbReference type="RefSeq" id="WP_052728797.1">
    <property type="nucleotide sequence ID" value="NZ_CP007501.1"/>
</dbReference>
<reference evidence="9 10" key="1">
    <citation type="submission" date="2014-03" db="EMBL/GenBank/DDBJ databases">
        <title>Genome of Polynucleobacter strain MWH-MoK4.</title>
        <authorList>
            <person name="Hahn M.W."/>
        </authorList>
    </citation>
    <scope>NUCLEOTIDE SEQUENCE [LARGE SCALE GENOMIC DNA]</scope>
    <source>
        <strain evidence="9 10">MWH-MoK4</strain>
    </source>
</reference>
<keyword evidence="10" id="KW-1185">Reference proteome</keyword>
<dbReference type="PANTHER" id="PTHR34979">
    <property type="entry name" value="INNER MEMBRANE PROTEIN YGAZ"/>
    <property type="match status" value="1"/>
</dbReference>
<feature type="transmembrane region" description="Helical" evidence="8">
    <location>
        <begin position="120"/>
        <end position="144"/>
    </location>
</feature>
<dbReference type="Proteomes" id="UP000061135">
    <property type="component" value="Chromosome"/>
</dbReference>